<evidence type="ECO:0000256" key="8">
    <source>
        <dbReference type="HAMAP-Rule" id="MF_00158"/>
    </source>
</evidence>
<feature type="binding site" evidence="8">
    <location>
        <position position="61"/>
    </location>
    <ligand>
        <name>(R)-pantoate</name>
        <dbReference type="ChEBI" id="CHEBI:15980"/>
    </ligand>
</feature>
<dbReference type="HAMAP" id="MF_00158">
    <property type="entry name" value="PanC"/>
    <property type="match status" value="1"/>
</dbReference>
<reference evidence="10" key="1">
    <citation type="submission" date="2016-10" db="EMBL/GenBank/DDBJ databases">
        <authorList>
            <person name="Varghese N."/>
            <person name="Submissions S."/>
        </authorList>
    </citation>
    <scope>NUCLEOTIDE SEQUENCE [LARGE SCALE GENOMIC DNA]</scope>
    <source>
        <strain evidence="10">DSM 23256</strain>
    </source>
</reference>
<dbReference type="NCBIfam" id="TIGR00018">
    <property type="entry name" value="panC"/>
    <property type="match status" value="1"/>
</dbReference>
<keyword evidence="3 8" id="KW-0436">Ligase</keyword>
<feature type="binding site" evidence="8">
    <location>
        <position position="61"/>
    </location>
    <ligand>
        <name>beta-alanine</name>
        <dbReference type="ChEBI" id="CHEBI:57966"/>
    </ligand>
</feature>
<organism evidence="9 10">
    <name type="scientific">Sporolituus thermophilus DSM 23256</name>
    <dbReference type="NCBI Taxonomy" id="1123285"/>
    <lineage>
        <taxon>Bacteria</taxon>
        <taxon>Bacillati</taxon>
        <taxon>Bacillota</taxon>
        <taxon>Negativicutes</taxon>
        <taxon>Selenomonadales</taxon>
        <taxon>Sporomusaceae</taxon>
        <taxon>Sporolituus</taxon>
    </lineage>
</organism>
<comment type="function">
    <text evidence="8">Catalyzes the condensation of pantoate with beta-alanine in an ATP-dependent reaction via a pantoyl-adenylate intermediate.</text>
</comment>
<dbReference type="GO" id="GO:0015940">
    <property type="term" value="P:pantothenate biosynthetic process"/>
    <property type="evidence" value="ECO:0007669"/>
    <property type="project" value="UniProtKB-UniRule"/>
</dbReference>
<dbReference type="GO" id="GO:0005829">
    <property type="term" value="C:cytosol"/>
    <property type="evidence" value="ECO:0007669"/>
    <property type="project" value="TreeGrafter"/>
</dbReference>
<dbReference type="GO" id="GO:0005524">
    <property type="term" value="F:ATP binding"/>
    <property type="evidence" value="ECO:0007669"/>
    <property type="project" value="UniProtKB-KW"/>
</dbReference>
<evidence type="ECO:0000256" key="1">
    <source>
        <dbReference type="ARBA" id="ARBA00004990"/>
    </source>
</evidence>
<dbReference type="Gene3D" id="3.30.1300.10">
    <property type="entry name" value="Pantoate-beta-alanine ligase, C-terminal domain"/>
    <property type="match status" value="1"/>
</dbReference>
<keyword evidence="8" id="KW-0963">Cytoplasm</keyword>
<dbReference type="STRING" id="1123285.SAMN05660235_00702"/>
<evidence type="ECO:0000313" key="10">
    <source>
        <dbReference type="Proteomes" id="UP000243333"/>
    </source>
</evidence>
<keyword evidence="10" id="KW-1185">Reference proteome</keyword>
<evidence type="ECO:0000313" key="9">
    <source>
        <dbReference type="EMBL" id="SDF17293.1"/>
    </source>
</evidence>
<feature type="active site" description="Proton donor" evidence="8">
    <location>
        <position position="37"/>
    </location>
</feature>
<comment type="catalytic activity">
    <reaction evidence="7 8">
        <text>(R)-pantoate + beta-alanine + ATP = (R)-pantothenate + AMP + diphosphate + H(+)</text>
        <dbReference type="Rhea" id="RHEA:10912"/>
        <dbReference type="ChEBI" id="CHEBI:15378"/>
        <dbReference type="ChEBI" id="CHEBI:15980"/>
        <dbReference type="ChEBI" id="CHEBI:29032"/>
        <dbReference type="ChEBI" id="CHEBI:30616"/>
        <dbReference type="ChEBI" id="CHEBI:33019"/>
        <dbReference type="ChEBI" id="CHEBI:57966"/>
        <dbReference type="ChEBI" id="CHEBI:456215"/>
        <dbReference type="EC" id="6.3.2.1"/>
    </reaction>
</comment>
<dbReference type="GO" id="GO:0004592">
    <property type="term" value="F:pantoate-beta-alanine ligase activity"/>
    <property type="evidence" value="ECO:0007669"/>
    <property type="project" value="UniProtKB-UniRule"/>
</dbReference>
<dbReference type="PANTHER" id="PTHR21299">
    <property type="entry name" value="CYTIDYLATE KINASE/PANTOATE-BETA-ALANINE LIGASE"/>
    <property type="match status" value="1"/>
</dbReference>
<gene>
    <name evidence="8" type="primary">panC</name>
    <name evidence="9" type="ORF">SAMN05660235_00702</name>
</gene>
<dbReference type="Pfam" id="PF02569">
    <property type="entry name" value="Pantoate_ligase"/>
    <property type="match status" value="1"/>
</dbReference>
<dbReference type="EC" id="6.3.2.1" evidence="8"/>
<accession>A0A1G7IXB1</accession>
<feature type="binding site" evidence="8">
    <location>
        <begin position="30"/>
        <end position="37"/>
    </location>
    <ligand>
        <name>ATP</name>
        <dbReference type="ChEBI" id="CHEBI:30616"/>
    </ligand>
</feature>
<comment type="pathway">
    <text evidence="1 8">Cofactor biosynthesis; (R)-pantothenate biosynthesis; (R)-pantothenate from (R)-pantoate and beta-alanine: step 1/1.</text>
</comment>
<dbReference type="OrthoDB" id="9773087at2"/>
<dbReference type="FunFam" id="3.30.1300.10:FF:000001">
    <property type="entry name" value="Pantothenate synthetase"/>
    <property type="match status" value="1"/>
</dbReference>
<evidence type="ECO:0000256" key="6">
    <source>
        <dbReference type="ARBA" id="ARBA00022840"/>
    </source>
</evidence>
<dbReference type="InterPro" id="IPR042176">
    <property type="entry name" value="Pantoate_ligase_C"/>
</dbReference>
<dbReference type="CDD" id="cd00560">
    <property type="entry name" value="PanC"/>
    <property type="match status" value="1"/>
</dbReference>
<dbReference type="FunFam" id="3.40.50.620:FF:000013">
    <property type="entry name" value="Pantothenate synthetase"/>
    <property type="match status" value="1"/>
</dbReference>
<comment type="similarity">
    <text evidence="2 8">Belongs to the pantothenate synthetase family.</text>
</comment>
<comment type="subunit">
    <text evidence="8">Homodimer.</text>
</comment>
<dbReference type="SUPFAM" id="SSF52374">
    <property type="entry name" value="Nucleotidylyl transferase"/>
    <property type="match status" value="1"/>
</dbReference>
<sequence>MQLVTRIDEVKKLVRELRRQGKTIGLVPTMGYLHEGHLTLMRRAKAEQDVVVATVFVNPLQFGPSEDFAVYPRDLDRDSRLAAAAGVDVLFAPPVEEMYPRGYENMLAFVDVRRVTERLCGASRPGHFRGVATVVTKLFNIVEPDAAYFGQKDAQQVVVIRTMVRDLNMNVRIVTVPIVREPDGLAMSSRNVYLAPAERQAALVLSRALKLAKEKLDAGERSAATLIAAMRELISREPLATIDYISVSDAETLEELDTVRAPALVALAVKIGKTRLIDNLLWEETQHVSHAF</sequence>
<comment type="subcellular location">
    <subcellularLocation>
        <location evidence="8">Cytoplasm</location>
    </subcellularLocation>
</comment>
<keyword evidence="5 8" id="KW-0547">Nucleotide-binding</keyword>
<dbReference type="UniPathway" id="UPA00028">
    <property type="reaction ID" value="UER00005"/>
</dbReference>
<dbReference type="RefSeq" id="WP_093688158.1">
    <property type="nucleotide sequence ID" value="NZ_FNBU01000003.1"/>
</dbReference>
<dbReference type="PANTHER" id="PTHR21299:SF1">
    <property type="entry name" value="PANTOATE--BETA-ALANINE LIGASE"/>
    <property type="match status" value="1"/>
</dbReference>
<dbReference type="Gene3D" id="3.40.50.620">
    <property type="entry name" value="HUPs"/>
    <property type="match status" value="1"/>
</dbReference>
<feature type="binding site" evidence="8">
    <location>
        <begin position="150"/>
        <end position="153"/>
    </location>
    <ligand>
        <name>ATP</name>
        <dbReference type="ChEBI" id="CHEBI:30616"/>
    </ligand>
</feature>
<evidence type="ECO:0000256" key="7">
    <source>
        <dbReference type="ARBA" id="ARBA00048258"/>
    </source>
</evidence>
<evidence type="ECO:0000256" key="2">
    <source>
        <dbReference type="ARBA" id="ARBA00009256"/>
    </source>
</evidence>
<feature type="binding site" evidence="8">
    <location>
        <begin position="187"/>
        <end position="190"/>
    </location>
    <ligand>
        <name>ATP</name>
        <dbReference type="ChEBI" id="CHEBI:30616"/>
    </ligand>
</feature>
<dbReference type="InterPro" id="IPR003721">
    <property type="entry name" value="Pantoate_ligase"/>
</dbReference>
<keyword evidence="6 8" id="KW-0067">ATP-binding</keyword>
<protein>
    <recommendedName>
        <fullName evidence="8">Pantothenate synthetase</fullName>
        <shortName evidence="8">PS</shortName>
        <ecNumber evidence="8">6.3.2.1</ecNumber>
    </recommendedName>
    <alternativeName>
        <fullName evidence="8">Pantoate--beta-alanine ligase</fullName>
    </alternativeName>
    <alternativeName>
        <fullName evidence="8">Pantoate-activating enzyme</fullName>
    </alternativeName>
</protein>
<comment type="miscellaneous">
    <text evidence="8">The reaction proceeds by a bi uni uni bi ping pong mechanism.</text>
</comment>
<feature type="binding site" evidence="8">
    <location>
        <position position="156"/>
    </location>
    <ligand>
        <name>(R)-pantoate</name>
        <dbReference type="ChEBI" id="CHEBI:15980"/>
    </ligand>
</feature>
<dbReference type="AlphaFoldDB" id="A0A1G7IXB1"/>
<dbReference type="Proteomes" id="UP000243333">
    <property type="component" value="Unassembled WGS sequence"/>
</dbReference>
<feature type="binding site" evidence="8">
    <location>
        <position position="179"/>
    </location>
    <ligand>
        <name>ATP</name>
        <dbReference type="ChEBI" id="CHEBI:30616"/>
    </ligand>
</feature>
<proteinExistence type="inferred from homology"/>
<dbReference type="InterPro" id="IPR014729">
    <property type="entry name" value="Rossmann-like_a/b/a_fold"/>
</dbReference>
<name>A0A1G7IXB1_9FIRM</name>
<evidence type="ECO:0000256" key="5">
    <source>
        <dbReference type="ARBA" id="ARBA00022741"/>
    </source>
</evidence>
<keyword evidence="4 8" id="KW-0566">Pantothenate biosynthesis</keyword>
<evidence type="ECO:0000256" key="3">
    <source>
        <dbReference type="ARBA" id="ARBA00022598"/>
    </source>
</evidence>
<evidence type="ECO:0000256" key="4">
    <source>
        <dbReference type="ARBA" id="ARBA00022655"/>
    </source>
</evidence>
<dbReference type="EMBL" id="FNBU01000003">
    <property type="protein sequence ID" value="SDF17293.1"/>
    <property type="molecule type" value="Genomic_DNA"/>
</dbReference>